<feature type="transmembrane region" description="Helical" evidence="7">
    <location>
        <begin position="310"/>
        <end position="331"/>
    </location>
</feature>
<feature type="transmembrane region" description="Helical" evidence="7">
    <location>
        <begin position="104"/>
        <end position="123"/>
    </location>
</feature>
<dbReference type="VEuPathDB" id="MicrosporidiaDB:ECU11_1050"/>
<proteinExistence type="inferred from homology"/>
<keyword evidence="4 7" id="KW-1133">Transmembrane helix</keyword>
<dbReference type="Pfam" id="PF00854">
    <property type="entry name" value="PTR2"/>
    <property type="match status" value="1"/>
</dbReference>
<dbReference type="VEuPathDB" id="MicrosporidiaDB:AEWD_111040"/>
<feature type="transmembrane region" description="Helical" evidence="7">
    <location>
        <begin position="47"/>
        <end position="66"/>
    </location>
</feature>
<evidence type="ECO:0000256" key="6">
    <source>
        <dbReference type="RuleBase" id="RU003755"/>
    </source>
</evidence>
<dbReference type="InterPro" id="IPR036259">
    <property type="entry name" value="MFS_trans_sf"/>
</dbReference>
<dbReference type="Gene3D" id="1.20.1250.20">
    <property type="entry name" value="MFS general substrate transporter like domains"/>
    <property type="match status" value="1"/>
</dbReference>
<dbReference type="SUPFAM" id="SSF103473">
    <property type="entry name" value="MFS general substrate transporter"/>
    <property type="match status" value="1"/>
</dbReference>
<evidence type="ECO:0000256" key="4">
    <source>
        <dbReference type="ARBA" id="ARBA00022989"/>
    </source>
</evidence>
<gene>
    <name evidence="8" type="ORF">ECU11_1050</name>
</gene>
<evidence type="ECO:0000256" key="3">
    <source>
        <dbReference type="ARBA" id="ARBA00022692"/>
    </source>
</evidence>
<dbReference type="PANTHER" id="PTHR11654">
    <property type="entry name" value="OLIGOPEPTIDE TRANSPORTER-RELATED"/>
    <property type="match status" value="1"/>
</dbReference>
<dbReference type="GO" id="GO:0016020">
    <property type="term" value="C:membrane"/>
    <property type="evidence" value="ECO:0007669"/>
    <property type="project" value="UniProtKB-SubCell"/>
</dbReference>
<keyword evidence="3 6" id="KW-0812">Transmembrane</keyword>
<evidence type="ECO:0000256" key="5">
    <source>
        <dbReference type="ARBA" id="ARBA00023136"/>
    </source>
</evidence>
<name>M1K5Y0_ENCCN</name>
<dbReference type="PROSITE" id="PS01023">
    <property type="entry name" value="PTR2_2"/>
    <property type="match status" value="1"/>
</dbReference>
<dbReference type="GO" id="GO:0022857">
    <property type="term" value="F:transmembrane transporter activity"/>
    <property type="evidence" value="ECO:0007669"/>
    <property type="project" value="InterPro"/>
</dbReference>
<feature type="transmembrane region" description="Helical" evidence="7">
    <location>
        <begin position="144"/>
        <end position="163"/>
    </location>
</feature>
<dbReference type="EMBL" id="KC513604">
    <property type="protein sequence ID" value="AGE94877.1"/>
    <property type="molecule type" value="Genomic_DNA"/>
</dbReference>
<comment type="subcellular location">
    <subcellularLocation>
        <location evidence="1 6">Membrane</location>
        <topology evidence="1 6">Multi-pass membrane protein</topology>
    </subcellularLocation>
</comment>
<keyword evidence="5 7" id="KW-0472">Membrane</keyword>
<feature type="transmembrane region" description="Helical" evidence="7">
    <location>
        <begin position="343"/>
        <end position="363"/>
    </location>
</feature>
<evidence type="ECO:0000256" key="7">
    <source>
        <dbReference type="SAM" id="Phobius"/>
    </source>
</evidence>
<dbReference type="AlphaFoldDB" id="M1K5Y0"/>
<feature type="transmembrane region" description="Helical" evidence="7">
    <location>
        <begin position="415"/>
        <end position="435"/>
    </location>
</feature>
<dbReference type="OMA" id="YVLYAQM"/>
<dbReference type="VEuPathDB" id="MicrosporidiaDB:M970_111040"/>
<dbReference type="GO" id="GO:0006857">
    <property type="term" value="P:oligopeptide transport"/>
    <property type="evidence" value="ECO:0007669"/>
    <property type="project" value="InterPro"/>
</dbReference>
<comment type="similarity">
    <text evidence="2 6">Belongs to the major facilitator superfamily. Proton-dependent oligopeptide transporter (POT/PTR) (TC 2.A.17) family.</text>
</comment>
<keyword evidence="6" id="KW-0813">Transport</keyword>
<organism evidence="8">
    <name type="scientific">Encephalitozoon cuniculi</name>
    <name type="common">Microsporidian parasite</name>
    <dbReference type="NCBI Taxonomy" id="6035"/>
    <lineage>
        <taxon>Eukaryota</taxon>
        <taxon>Fungi</taxon>
        <taxon>Fungi incertae sedis</taxon>
        <taxon>Microsporidia</taxon>
        <taxon>Unikaryonidae</taxon>
        <taxon>Encephalitozoon</taxon>
    </lineage>
</organism>
<evidence type="ECO:0000313" key="8">
    <source>
        <dbReference type="EMBL" id="AGE94877.1"/>
    </source>
</evidence>
<evidence type="ECO:0000256" key="1">
    <source>
        <dbReference type="ARBA" id="ARBA00004141"/>
    </source>
</evidence>
<feature type="transmembrane region" description="Helical" evidence="7">
    <location>
        <begin position="175"/>
        <end position="196"/>
    </location>
</feature>
<dbReference type="InterPro" id="IPR000109">
    <property type="entry name" value="POT_fam"/>
</dbReference>
<reference evidence="8" key="1">
    <citation type="journal article" date="2013" name="Eukaryot. Cell">
        <title>Extremely Reduced Levels of Heterozygosity in the Vertebrate Pathogen Encephalitozoon cuniculi.</title>
        <authorList>
            <person name="Selman M."/>
            <person name="Sak B."/>
            <person name="Kvac M."/>
            <person name="Farinelli L."/>
            <person name="Weiss L.M."/>
            <person name="Corradi N."/>
        </authorList>
    </citation>
    <scope>NUCLEOTIDE SEQUENCE</scope>
</reference>
<evidence type="ECO:0000256" key="2">
    <source>
        <dbReference type="ARBA" id="ARBA00005982"/>
    </source>
</evidence>
<dbReference type="InterPro" id="IPR018456">
    <property type="entry name" value="PTR2_symporter_CS"/>
</dbReference>
<accession>M1K5Y0</accession>
<dbReference type="PROSITE" id="PS01022">
    <property type="entry name" value="PTR2_1"/>
    <property type="match status" value="1"/>
</dbReference>
<protein>
    <submittedName>
        <fullName evidence="8">Oligopeptide transporter</fullName>
    </submittedName>
</protein>
<feature type="transmembrane region" description="Helical" evidence="7">
    <location>
        <begin position="78"/>
        <end position="98"/>
    </location>
</feature>
<dbReference type="VEuPathDB" id="MicrosporidiaDB:AEWQ_111040"/>
<feature type="transmembrane region" description="Helical" evidence="7">
    <location>
        <begin position="384"/>
        <end position="403"/>
    </location>
</feature>
<dbReference type="VEuPathDB" id="MicrosporidiaDB:AEWR_111040"/>
<sequence>MTIMNGTTLFLIICNEFCERFCFYGLKSLLFSFTRSEYGFTIKESTVNLHFFISMSYLFTLFGGLLSDMFLGRYSTIVLLSSLYLTGTSLLTYCSIVSGSPGLMVGSLLMIAVGTGGIKPCVAAFGGDQFGPDDAQDLRRFFDFFYFAINIGSMVSMVLTPTMSSVGCLGKQSCYPLAFGTSSTLLGASILLFIIGKRFYVIKPVRKEQFSRTFHSLVQNLKELFRRQSRDSERKTQGTLKTVSEAACISHEEDDKEKTLKILRILGPAAFFWMLSDQQSSSWVEQGTKMETHQSILGYGMDILPSQMQAFNAVFILLFIPLFSKMIYPLMGLAGVFSSPEEKMGFGIALASLSFFCSGYLEYRIGLPAPAGQRLSIMWQLPQYVLMTAGEIMLNVTGMEYMYTEAPEPMKSLVSSMWLLTVTAGNLLVMVLTFLDPVALFSSRAHDMWSFVAYGTAGLLASRCMFQASKAAKRNRK</sequence>